<evidence type="ECO:0000256" key="6">
    <source>
        <dbReference type="ARBA" id="ARBA00022989"/>
    </source>
</evidence>
<dbReference type="Proteomes" id="UP001165080">
    <property type="component" value="Unassembled WGS sequence"/>
</dbReference>
<feature type="compositionally biased region" description="Low complexity" evidence="8">
    <location>
        <begin position="120"/>
        <end position="134"/>
    </location>
</feature>
<keyword evidence="12" id="KW-1185">Reference proteome</keyword>
<dbReference type="GO" id="GO:0016020">
    <property type="term" value="C:membrane"/>
    <property type="evidence" value="ECO:0007669"/>
    <property type="project" value="UniProtKB-SubCell"/>
</dbReference>
<feature type="transmembrane region" description="Helical" evidence="9">
    <location>
        <begin position="1099"/>
        <end position="1117"/>
    </location>
</feature>
<keyword evidence="4" id="KW-0547">Nucleotide-binding</keyword>
<feature type="region of interest" description="Disordered" evidence="8">
    <location>
        <begin position="1"/>
        <end position="291"/>
    </location>
</feature>
<dbReference type="GO" id="GO:0140359">
    <property type="term" value="F:ABC-type transporter activity"/>
    <property type="evidence" value="ECO:0007669"/>
    <property type="project" value="InterPro"/>
</dbReference>
<keyword evidence="3 9" id="KW-0812">Transmembrane</keyword>
<evidence type="ECO:0000256" key="4">
    <source>
        <dbReference type="ARBA" id="ARBA00022741"/>
    </source>
</evidence>
<feature type="region of interest" description="Disordered" evidence="8">
    <location>
        <begin position="338"/>
        <end position="366"/>
    </location>
</feature>
<evidence type="ECO:0000313" key="12">
    <source>
        <dbReference type="Proteomes" id="UP001165080"/>
    </source>
</evidence>
<feature type="compositionally biased region" description="Low complexity" evidence="8">
    <location>
        <begin position="41"/>
        <end position="53"/>
    </location>
</feature>
<feature type="compositionally biased region" description="Low complexity" evidence="8">
    <location>
        <begin position="822"/>
        <end position="838"/>
    </location>
</feature>
<comment type="caution">
    <text evidence="11">The sequence shown here is derived from an EMBL/GenBank/DDBJ whole genome shotgun (WGS) entry which is preliminary data.</text>
</comment>
<feature type="region of interest" description="Disordered" evidence="8">
    <location>
        <begin position="729"/>
        <end position="772"/>
    </location>
</feature>
<keyword evidence="7 9" id="KW-0472">Membrane</keyword>
<feature type="compositionally biased region" description="Low complexity" evidence="8">
    <location>
        <begin position="1"/>
        <end position="31"/>
    </location>
</feature>
<feature type="compositionally biased region" description="Basic and acidic residues" evidence="8">
    <location>
        <begin position="142"/>
        <end position="161"/>
    </location>
</feature>
<feature type="transmembrane region" description="Helical" evidence="9">
    <location>
        <begin position="902"/>
        <end position="921"/>
    </location>
</feature>
<dbReference type="AlphaFoldDB" id="A0A9W6EZG0"/>
<feature type="region of interest" description="Disordered" evidence="8">
    <location>
        <begin position="786"/>
        <end position="850"/>
    </location>
</feature>
<dbReference type="Pfam" id="PF00005">
    <property type="entry name" value="ABC_tran"/>
    <property type="match status" value="1"/>
</dbReference>
<feature type="compositionally biased region" description="Low complexity" evidence="8">
    <location>
        <begin position="636"/>
        <end position="646"/>
    </location>
</feature>
<gene>
    <name evidence="11" type="primary">PLEST010441</name>
    <name evidence="11" type="ORF">PLESTB_000393800</name>
</gene>
<dbReference type="PANTHER" id="PTHR48041">
    <property type="entry name" value="ABC TRANSPORTER G FAMILY MEMBER 28"/>
    <property type="match status" value="1"/>
</dbReference>
<feature type="compositionally biased region" description="Gly residues" evidence="8">
    <location>
        <begin position="839"/>
        <end position="848"/>
    </location>
</feature>
<keyword evidence="5" id="KW-0067">ATP-binding</keyword>
<feature type="transmembrane region" description="Helical" evidence="9">
    <location>
        <begin position="965"/>
        <end position="981"/>
    </location>
</feature>
<feature type="compositionally biased region" description="Basic and acidic residues" evidence="8">
    <location>
        <begin position="55"/>
        <end position="65"/>
    </location>
</feature>
<dbReference type="InterPro" id="IPR003593">
    <property type="entry name" value="AAA+_ATPase"/>
</dbReference>
<evidence type="ECO:0000256" key="3">
    <source>
        <dbReference type="ARBA" id="ARBA00022692"/>
    </source>
</evidence>
<feature type="compositionally biased region" description="Gly residues" evidence="8">
    <location>
        <begin position="260"/>
        <end position="284"/>
    </location>
</feature>
<proteinExistence type="predicted"/>
<sequence>MQHTPAAGTGAGASPFAAQQQQPQPQSYYPPTTSPPPSPPGNAAAAAGGAAASELTRRRSAEPKRAAARAPPPPPPPRLSFQTPAQPPPPPPPSLHSAGAFGSASPLLSEPVDVSSTSGAAAAVDLAAAAAAAAPSPSWRNAWEEEQQRLRRLEDAARMHSGEAQGIGTTEETLRSRSGVRPASFDDRAAGLGDRPWDRDGAGNGTGADVSGVLEPSPRRTSGRRSSAGGRPSSGGGLSVDGGGSGSGWVQRMIRTASGGRVGISGGGAGDEAGGVGGGGGGGEASSSKYGDLLAPLEPRQQVVLRFDHISSYVSAQLQPPSLAQRTAQAAAWLCGGGGGGRRGSNKQGQRSGGEAATSRPGPLGATPSLRQILFDVSGRVLPGQVLALMGPSGSGKTSLLSVLGGRAPSQVRVSGSVTVDGAPLSKAMRRKIGFVLQDDVLYETLTVHETLLYAGLLRLPRGMAAEEKRRRVEGVMAGLGLARSRDTIIGGFFRRGISGGERKRVSVGHELLINPAVLMLDEPTSGLDSTTALHLVQLLRQLAAGGRAIVTTIHQPSSRLYRQLDSLMLLAEGHVMYCGDANMAAEWFAHFGFGLPYGVSLADFILDCATGEVVASQAAADRAAAGLGSMGSLQAPAPASASASASEEDREREPSATGSATAWPGLAVAPNGRGGGGGGGRRAPAKVVEGLTGRAALLSLYGTFEAWYATHPGGFTDPSQLEGVQLLRRGPDGSARGGGGSGGSGGGGGAQIPTVQEDVVPGGPAAHEAAPGGVDVEADIEKGTTGAAAAAAPPPPGNGTAGGSGGVTPFGVAAAGKQPWDAKSPAAAAAAPPDSDGSSGGSGGGGSRNAAPYLEQVRILVTRAVKVRRFESLCGQNLVQMLAVSLITGLLWFQRGRGSNLAAGADVMGLLFFELLFPSFRSLFSSLFTFPNEYRMLKKERPAGMYRLSAYYAARTASDLPIELFYPTLFVVVIYWLGGLRPTPGAFFANLFSMLLIVLLAQSWGLLFGGTFMDPKAAQTITTVVMLSFLLVGGFYVKAVPVWIGWIKYLSFIYWGFNLLLKIQFRGYTYWEGGAPVTDIQSALGLPTDPSSSVAPDVLVLLGMLLLLRTLTYLVLRIKTEVKQPKHNTPPPA</sequence>
<keyword evidence="6 9" id="KW-1133">Transmembrane helix</keyword>
<feature type="compositionally biased region" description="Low complexity" evidence="8">
    <location>
        <begin position="760"/>
        <end position="772"/>
    </location>
</feature>
<evidence type="ECO:0000256" key="1">
    <source>
        <dbReference type="ARBA" id="ARBA00004141"/>
    </source>
</evidence>
<comment type="subcellular location">
    <subcellularLocation>
        <location evidence="1">Membrane</location>
        <topology evidence="1">Multi-pass membrane protein</topology>
    </subcellularLocation>
</comment>
<evidence type="ECO:0000313" key="11">
    <source>
        <dbReference type="EMBL" id="GLC50564.1"/>
    </source>
</evidence>
<feature type="transmembrane region" description="Helical" evidence="9">
    <location>
        <begin position="879"/>
        <end position="895"/>
    </location>
</feature>
<evidence type="ECO:0000256" key="7">
    <source>
        <dbReference type="ARBA" id="ARBA00023136"/>
    </source>
</evidence>
<evidence type="ECO:0000256" key="8">
    <source>
        <dbReference type="SAM" id="MobiDB-lite"/>
    </source>
</evidence>
<dbReference type="GO" id="GO:0005524">
    <property type="term" value="F:ATP binding"/>
    <property type="evidence" value="ECO:0007669"/>
    <property type="project" value="UniProtKB-KW"/>
</dbReference>
<dbReference type="InterPro" id="IPR013525">
    <property type="entry name" value="ABC2_TM"/>
</dbReference>
<dbReference type="Pfam" id="PF01061">
    <property type="entry name" value="ABC2_membrane"/>
    <property type="match status" value="1"/>
</dbReference>
<feature type="compositionally biased region" description="Gly residues" evidence="8">
    <location>
        <begin position="800"/>
        <end position="809"/>
    </location>
</feature>
<feature type="domain" description="ABC transporter" evidence="10">
    <location>
        <begin position="359"/>
        <end position="598"/>
    </location>
</feature>
<dbReference type="InterPro" id="IPR003439">
    <property type="entry name" value="ABC_transporter-like_ATP-bd"/>
</dbReference>
<dbReference type="EMBL" id="BRXU01000003">
    <property type="protein sequence ID" value="GLC50564.1"/>
    <property type="molecule type" value="Genomic_DNA"/>
</dbReference>
<keyword evidence="2" id="KW-0813">Transport</keyword>
<dbReference type="PANTHER" id="PTHR48041:SF125">
    <property type="entry name" value="ABC TRANSPORTER G FAMILY"/>
    <property type="match status" value="1"/>
</dbReference>
<evidence type="ECO:0000256" key="2">
    <source>
        <dbReference type="ARBA" id="ARBA00022448"/>
    </source>
</evidence>
<name>A0A9W6EZG0_9CHLO</name>
<dbReference type="Gene3D" id="3.40.50.300">
    <property type="entry name" value="P-loop containing nucleotide triphosphate hydrolases"/>
    <property type="match status" value="1"/>
</dbReference>
<dbReference type="InterPro" id="IPR050352">
    <property type="entry name" value="ABCG_transporters"/>
</dbReference>
<feature type="region of interest" description="Disordered" evidence="8">
    <location>
        <begin position="633"/>
        <end position="685"/>
    </location>
</feature>
<feature type="transmembrane region" description="Helical" evidence="9">
    <location>
        <begin position="988"/>
        <end position="1006"/>
    </location>
</feature>
<feature type="transmembrane region" description="Helical" evidence="9">
    <location>
        <begin position="1050"/>
        <end position="1066"/>
    </location>
</feature>
<dbReference type="SUPFAM" id="SSF52540">
    <property type="entry name" value="P-loop containing nucleoside triphosphate hydrolases"/>
    <property type="match status" value="1"/>
</dbReference>
<dbReference type="PROSITE" id="PS50893">
    <property type="entry name" value="ABC_TRANSPORTER_2"/>
    <property type="match status" value="1"/>
</dbReference>
<evidence type="ECO:0000256" key="9">
    <source>
        <dbReference type="SAM" id="Phobius"/>
    </source>
</evidence>
<reference evidence="11 12" key="1">
    <citation type="journal article" date="2023" name="Commun. Biol.">
        <title>Reorganization of the ancestral sex-determining regions during the evolution of trioecy in Pleodorina starrii.</title>
        <authorList>
            <person name="Takahashi K."/>
            <person name="Suzuki S."/>
            <person name="Kawai-Toyooka H."/>
            <person name="Yamamoto K."/>
            <person name="Hamaji T."/>
            <person name="Ootsuki R."/>
            <person name="Yamaguchi H."/>
            <person name="Kawachi M."/>
            <person name="Higashiyama T."/>
            <person name="Nozaki H."/>
        </authorList>
    </citation>
    <scope>NUCLEOTIDE SEQUENCE [LARGE SCALE GENOMIC DNA]</scope>
    <source>
        <strain evidence="11 12">NIES-4479</strain>
    </source>
</reference>
<evidence type="ECO:0000256" key="5">
    <source>
        <dbReference type="ARBA" id="ARBA00022840"/>
    </source>
</evidence>
<feature type="transmembrane region" description="Helical" evidence="9">
    <location>
        <begin position="1018"/>
        <end position="1038"/>
    </location>
</feature>
<protein>
    <recommendedName>
        <fullName evidence="10">ABC transporter domain-containing protein</fullName>
    </recommendedName>
</protein>
<dbReference type="Pfam" id="PF19055">
    <property type="entry name" value="ABC2_membrane_7"/>
    <property type="match status" value="1"/>
</dbReference>
<feature type="compositionally biased region" description="Pro residues" evidence="8">
    <location>
        <begin position="85"/>
        <end position="94"/>
    </location>
</feature>
<dbReference type="InterPro" id="IPR043926">
    <property type="entry name" value="ABCG_dom"/>
</dbReference>
<organism evidence="11 12">
    <name type="scientific">Pleodorina starrii</name>
    <dbReference type="NCBI Taxonomy" id="330485"/>
    <lineage>
        <taxon>Eukaryota</taxon>
        <taxon>Viridiplantae</taxon>
        <taxon>Chlorophyta</taxon>
        <taxon>core chlorophytes</taxon>
        <taxon>Chlorophyceae</taxon>
        <taxon>CS clade</taxon>
        <taxon>Chlamydomonadales</taxon>
        <taxon>Volvocaceae</taxon>
        <taxon>Pleodorina</taxon>
    </lineage>
</organism>
<feature type="compositionally biased region" description="Gly residues" evidence="8">
    <location>
        <begin position="232"/>
        <end position="247"/>
    </location>
</feature>
<dbReference type="GO" id="GO:0016887">
    <property type="term" value="F:ATP hydrolysis activity"/>
    <property type="evidence" value="ECO:0007669"/>
    <property type="project" value="InterPro"/>
</dbReference>
<dbReference type="InterPro" id="IPR027417">
    <property type="entry name" value="P-loop_NTPase"/>
</dbReference>
<evidence type="ECO:0000259" key="10">
    <source>
        <dbReference type="PROSITE" id="PS50893"/>
    </source>
</evidence>
<feature type="compositionally biased region" description="Gly residues" evidence="8">
    <location>
        <begin position="673"/>
        <end position="682"/>
    </location>
</feature>
<dbReference type="SMART" id="SM00382">
    <property type="entry name" value="AAA"/>
    <property type="match status" value="1"/>
</dbReference>
<accession>A0A9W6EZG0</accession>
<feature type="compositionally biased region" description="Basic and acidic residues" evidence="8">
    <location>
        <begin position="184"/>
        <end position="201"/>
    </location>
</feature>
<feature type="compositionally biased region" description="Gly residues" evidence="8">
    <location>
        <begin position="736"/>
        <end position="751"/>
    </location>
</feature>